<evidence type="ECO:0000313" key="1">
    <source>
        <dbReference type="EMBL" id="OQD68012.1"/>
    </source>
</evidence>
<keyword evidence="2" id="KW-1185">Reference proteome</keyword>
<sequence>MRITKPSNFSLLAISSFFWYPVPLILSIKMTSQHSGFQSPELHSIVFDAPAPSTWIVLERVNEHEHRKDPDHSAVSYTSVKYRCKKHGDDGKIAFVRIYRQIPHLGTEFYDHATRAKQARAWTPPELVAYKTLTDRQSSVTPRLLGYREEEQESSALIPSGFLVSFAWEQVPGVQLGDNLGGKVFWEMSDDQRHIIREAFKNKTIRETEAIGFSPLFRGPKHLVWDSASGNLFMVGFRWWVEVKPTPWSEAKSYWFDLAKPPKRIDWLEWIKTPDTSNWEF</sequence>
<dbReference type="Proteomes" id="UP000191408">
    <property type="component" value="Unassembled WGS sequence"/>
</dbReference>
<organism evidence="1 2">
    <name type="scientific">Penicillium polonicum</name>
    <dbReference type="NCBI Taxonomy" id="60169"/>
    <lineage>
        <taxon>Eukaryota</taxon>
        <taxon>Fungi</taxon>
        <taxon>Dikarya</taxon>
        <taxon>Ascomycota</taxon>
        <taxon>Pezizomycotina</taxon>
        <taxon>Eurotiomycetes</taxon>
        <taxon>Eurotiomycetidae</taxon>
        <taxon>Eurotiales</taxon>
        <taxon>Aspergillaceae</taxon>
        <taxon>Penicillium</taxon>
    </lineage>
</organism>
<reference evidence="2" key="1">
    <citation type="journal article" date="2017" name="Nat. Microbiol.">
        <title>Global analysis of biosynthetic gene clusters reveals vast potential of secondary metabolite production in Penicillium species.</title>
        <authorList>
            <person name="Nielsen J.C."/>
            <person name="Grijseels S."/>
            <person name="Prigent S."/>
            <person name="Ji B."/>
            <person name="Dainat J."/>
            <person name="Nielsen K.F."/>
            <person name="Frisvad J.C."/>
            <person name="Workman M."/>
            <person name="Nielsen J."/>
        </authorList>
    </citation>
    <scope>NUCLEOTIDE SEQUENCE [LARGE SCALE GENOMIC DNA]</scope>
    <source>
        <strain evidence="2">IBT 4502</strain>
    </source>
</reference>
<accession>A0A1V6NU03</accession>
<dbReference type="OrthoDB" id="4207132at2759"/>
<protein>
    <submittedName>
        <fullName evidence="1">Uncharacterized protein</fullName>
    </submittedName>
</protein>
<gene>
    <name evidence="1" type="ORF">PENPOL_c003G05963</name>
</gene>
<proteinExistence type="predicted"/>
<dbReference type="EMBL" id="MDYM01000003">
    <property type="protein sequence ID" value="OQD68012.1"/>
    <property type="molecule type" value="Genomic_DNA"/>
</dbReference>
<evidence type="ECO:0000313" key="2">
    <source>
        <dbReference type="Proteomes" id="UP000191408"/>
    </source>
</evidence>
<comment type="caution">
    <text evidence="1">The sequence shown here is derived from an EMBL/GenBank/DDBJ whole genome shotgun (WGS) entry which is preliminary data.</text>
</comment>
<name>A0A1V6NU03_PENPO</name>
<dbReference type="AlphaFoldDB" id="A0A1V6NU03"/>